<accession>A0AAE0BJU6</accession>
<feature type="compositionally biased region" description="Polar residues" evidence="2">
    <location>
        <begin position="449"/>
        <end position="464"/>
    </location>
</feature>
<proteinExistence type="predicted"/>
<protein>
    <submittedName>
        <fullName evidence="3">Uncharacterized protein</fullName>
    </submittedName>
</protein>
<reference evidence="3 4" key="1">
    <citation type="journal article" date="2015" name="Genome Biol. Evol.">
        <title>Comparative Genomics of a Bacterivorous Green Alga Reveals Evolutionary Causalities and Consequences of Phago-Mixotrophic Mode of Nutrition.</title>
        <authorList>
            <person name="Burns J.A."/>
            <person name="Paasch A."/>
            <person name="Narechania A."/>
            <person name="Kim E."/>
        </authorList>
    </citation>
    <scope>NUCLEOTIDE SEQUENCE [LARGE SCALE GENOMIC DNA]</scope>
    <source>
        <strain evidence="3 4">PLY_AMNH</strain>
    </source>
</reference>
<evidence type="ECO:0000313" key="3">
    <source>
        <dbReference type="EMBL" id="KAK3237004.1"/>
    </source>
</evidence>
<dbReference type="EMBL" id="LGRX02034734">
    <property type="protein sequence ID" value="KAK3237004.1"/>
    <property type="molecule type" value="Genomic_DNA"/>
</dbReference>
<feature type="region of interest" description="Disordered" evidence="2">
    <location>
        <begin position="375"/>
        <end position="546"/>
    </location>
</feature>
<dbReference type="Proteomes" id="UP001190700">
    <property type="component" value="Unassembled WGS sequence"/>
</dbReference>
<keyword evidence="4" id="KW-1185">Reference proteome</keyword>
<organism evidence="3 4">
    <name type="scientific">Cymbomonas tetramitiformis</name>
    <dbReference type="NCBI Taxonomy" id="36881"/>
    <lineage>
        <taxon>Eukaryota</taxon>
        <taxon>Viridiplantae</taxon>
        <taxon>Chlorophyta</taxon>
        <taxon>Pyramimonadophyceae</taxon>
        <taxon>Pyramimonadales</taxon>
        <taxon>Pyramimonadaceae</taxon>
        <taxon>Cymbomonas</taxon>
    </lineage>
</organism>
<evidence type="ECO:0000256" key="2">
    <source>
        <dbReference type="SAM" id="MobiDB-lite"/>
    </source>
</evidence>
<feature type="region of interest" description="Disordered" evidence="2">
    <location>
        <begin position="324"/>
        <end position="348"/>
    </location>
</feature>
<keyword evidence="1" id="KW-0175">Coiled coil</keyword>
<feature type="compositionally biased region" description="Low complexity" evidence="2">
    <location>
        <begin position="163"/>
        <end position="178"/>
    </location>
</feature>
<feature type="region of interest" description="Disordered" evidence="2">
    <location>
        <begin position="256"/>
        <end position="284"/>
    </location>
</feature>
<feature type="compositionally biased region" description="Pro residues" evidence="2">
    <location>
        <begin position="422"/>
        <end position="433"/>
    </location>
</feature>
<sequence>MVLWFGRRGDDKGKDSQQGFGHTEKIDTHAVGGDTEDDAGTNGERSRENGEPMEPLRSGRSPPELAVREAEILQLRLQNQKLIRQNQKLQERFSGEVSSVNKQASAFEQAAGSAEQSWELRQLQMKFNRLQEQRFAEVEELVHIRWVNACLRHELRKARKITSPNKGSPKSSPHSPSPFDQGAFGNLTALELLNKPSRDNQKIGTMLMRRYAMEDAVAASFSVLSQARGKAEEAAVTPGKTEERIPEQYTISEVRQQAMAAASVDQSEGFSQEADRPRADPRKNADYADVVLSSYSLSVNTTKPKGMGLSRGLSSTLGMLRKVSGGKRAPGAHKALLPPTEHFGGSHYSAAAGSERVTSAPLLPAEAAQPCLVPEGVVPSRGHTPLGSPRGGEDAESLPKQQHLPDASVHSTPSFPGMHGLPPRPPPNTPTPKPQATRQADTSLLACSRQASADMSPAMTTSQDAVKRRRRTPSRPPVSSLRDPPEPDTPAVTMAGPGCPPPPPPPPAPPPTPPPPPGSLRASHQPNGIGGIGRDQSVIETYQQIV</sequence>
<name>A0AAE0BJU6_9CHLO</name>
<evidence type="ECO:0000256" key="1">
    <source>
        <dbReference type="SAM" id="Coils"/>
    </source>
</evidence>
<feature type="compositionally biased region" description="Basic and acidic residues" evidence="2">
    <location>
        <begin position="273"/>
        <end position="284"/>
    </location>
</feature>
<feature type="coiled-coil region" evidence="1">
    <location>
        <begin position="72"/>
        <end position="133"/>
    </location>
</feature>
<feature type="non-terminal residue" evidence="3">
    <location>
        <position position="546"/>
    </location>
</feature>
<feature type="region of interest" description="Disordered" evidence="2">
    <location>
        <begin position="1"/>
        <end position="63"/>
    </location>
</feature>
<feature type="region of interest" description="Disordered" evidence="2">
    <location>
        <begin position="160"/>
        <end position="183"/>
    </location>
</feature>
<feature type="compositionally biased region" description="Pro residues" evidence="2">
    <location>
        <begin position="498"/>
        <end position="518"/>
    </location>
</feature>
<gene>
    <name evidence="3" type="ORF">CYMTET_52891</name>
</gene>
<dbReference type="AlphaFoldDB" id="A0AAE0BJU6"/>
<comment type="caution">
    <text evidence="3">The sequence shown here is derived from an EMBL/GenBank/DDBJ whole genome shotgun (WGS) entry which is preliminary data.</text>
</comment>
<evidence type="ECO:0000313" key="4">
    <source>
        <dbReference type="Proteomes" id="UP001190700"/>
    </source>
</evidence>